<proteinExistence type="predicted"/>
<sequence>MDVVTVRDRLKKRFKKMKFTIFLLLTILFNVILLSYVDANAPTIGKLSDPVRPARIRRYGGGGGGNGGWGGNGWGGNGGWGNWANMFGGWGGNQGWGGGQQRQQGWYNGRPCRFADCSTEEKQG</sequence>
<keyword evidence="1" id="KW-1185">Reference proteome</keyword>
<evidence type="ECO:0000313" key="1">
    <source>
        <dbReference type="Proteomes" id="UP000887540"/>
    </source>
</evidence>
<accession>A0A914EG15</accession>
<protein>
    <submittedName>
        <fullName evidence="2">Glycine-rich protein</fullName>
    </submittedName>
</protein>
<dbReference type="AlphaFoldDB" id="A0A914EG15"/>
<reference evidence="2" key="1">
    <citation type="submission" date="2022-11" db="UniProtKB">
        <authorList>
            <consortium name="WormBaseParasite"/>
        </authorList>
    </citation>
    <scope>IDENTIFICATION</scope>
</reference>
<dbReference type="WBParaSite" id="ACRNAN_scaffold7502.g8485.t1">
    <property type="protein sequence ID" value="ACRNAN_scaffold7502.g8485.t1"/>
    <property type="gene ID" value="ACRNAN_scaffold7502.g8485"/>
</dbReference>
<dbReference type="Proteomes" id="UP000887540">
    <property type="component" value="Unplaced"/>
</dbReference>
<evidence type="ECO:0000313" key="2">
    <source>
        <dbReference type="WBParaSite" id="ACRNAN_scaffold7502.g8485.t1"/>
    </source>
</evidence>
<organism evidence="1 2">
    <name type="scientific">Acrobeloides nanus</name>
    <dbReference type="NCBI Taxonomy" id="290746"/>
    <lineage>
        <taxon>Eukaryota</taxon>
        <taxon>Metazoa</taxon>
        <taxon>Ecdysozoa</taxon>
        <taxon>Nematoda</taxon>
        <taxon>Chromadorea</taxon>
        <taxon>Rhabditida</taxon>
        <taxon>Tylenchina</taxon>
        <taxon>Cephalobomorpha</taxon>
        <taxon>Cephaloboidea</taxon>
        <taxon>Cephalobidae</taxon>
        <taxon>Acrobeloides</taxon>
    </lineage>
</organism>
<name>A0A914EG15_9BILA</name>